<comment type="caution">
    <text evidence="5">The sequence shown here is derived from an EMBL/GenBank/DDBJ whole genome shotgun (WGS) entry which is preliminary data.</text>
</comment>
<dbReference type="SUPFAM" id="SSF82171">
    <property type="entry name" value="DPP6 N-terminal domain-like"/>
    <property type="match status" value="1"/>
</dbReference>
<dbReference type="GO" id="GO:0006508">
    <property type="term" value="P:proteolysis"/>
    <property type="evidence" value="ECO:0007669"/>
    <property type="project" value="InterPro"/>
</dbReference>
<dbReference type="InterPro" id="IPR011042">
    <property type="entry name" value="6-blade_b-propeller_TolB-like"/>
</dbReference>
<reference evidence="5" key="2">
    <citation type="submission" date="2023-01" db="EMBL/GenBank/DDBJ databases">
        <authorList>
            <person name="Sun Q."/>
            <person name="Evtushenko L."/>
        </authorList>
    </citation>
    <scope>NUCLEOTIDE SEQUENCE</scope>
    <source>
        <strain evidence="5">VKM Ac-1321</strain>
    </source>
</reference>
<feature type="domain" description="Peptidase S9 prolyl oligopeptidase catalytic" evidence="4">
    <location>
        <begin position="413"/>
        <end position="617"/>
    </location>
</feature>
<dbReference type="EMBL" id="BSFP01000064">
    <property type="protein sequence ID" value="GLL05827.1"/>
    <property type="molecule type" value="Genomic_DNA"/>
</dbReference>
<dbReference type="GO" id="GO:0004177">
    <property type="term" value="F:aminopeptidase activity"/>
    <property type="evidence" value="ECO:0007669"/>
    <property type="project" value="UniProtKB-KW"/>
</dbReference>
<dbReference type="Proteomes" id="UP001143480">
    <property type="component" value="Unassembled WGS sequence"/>
</dbReference>
<dbReference type="PANTHER" id="PTHR42776">
    <property type="entry name" value="SERINE PEPTIDASE S9 FAMILY MEMBER"/>
    <property type="match status" value="1"/>
</dbReference>
<keyword evidence="6" id="KW-1185">Reference proteome</keyword>
<dbReference type="InterPro" id="IPR001375">
    <property type="entry name" value="Peptidase_S9_cat"/>
</dbReference>
<dbReference type="Gene3D" id="2.120.10.30">
    <property type="entry name" value="TolB, C-terminal domain"/>
    <property type="match status" value="2"/>
</dbReference>
<gene>
    <name evidence="5" type="ORF">GCM10017581_075750</name>
</gene>
<dbReference type="Pfam" id="PF07676">
    <property type="entry name" value="PD40"/>
    <property type="match status" value="2"/>
</dbReference>
<evidence type="ECO:0000313" key="6">
    <source>
        <dbReference type="Proteomes" id="UP001143480"/>
    </source>
</evidence>
<proteinExistence type="predicted"/>
<evidence type="ECO:0000256" key="2">
    <source>
        <dbReference type="ARBA" id="ARBA00022825"/>
    </source>
</evidence>
<keyword evidence="2" id="KW-0720">Serine protease</keyword>
<evidence type="ECO:0000259" key="4">
    <source>
        <dbReference type="Pfam" id="PF00326"/>
    </source>
</evidence>
<dbReference type="InterPro" id="IPR029058">
    <property type="entry name" value="AB_hydrolase_fold"/>
</dbReference>
<dbReference type="PANTHER" id="PTHR42776:SF27">
    <property type="entry name" value="DIPEPTIDYL PEPTIDASE FAMILY MEMBER 6"/>
    <property type="match status" value="1"/>
</dbReference>
<dbReference type="Gene3D" id="3.40.50.1820">
    <property type="entry name" value="alpha/beta hydrolase"/>
    <property type="match status" value="1"/>
</dbReference>
<keyword evidence="5" id="KW-0031">Aminopeptidase</keyword>
<feature type="region of interest" description="Disordered" evidence="3">
    <location>
        <begin position="1"/>
        <end position="21"/>
    </location>
</feature>
<sequence>MQGVKPVDLPQMRTPGAPALSPDGATAVVAVTRPDLDTDAYTAQLWLVPTDGSRPPTQLTRGWHDSAPRFSPDGRWLAFLRRDDPKAKAQLFVLPVAGGEARKLTDEPLGVGAPDWAPGSSALAFSARVPHASRYGTDPDAEPARRLTELFNRVDGLGFRRDRPAQLFTVTLDGEVTRVTDGPDDHGDPRYSPDGTWLTFTAPPSADGTAVDVCVIRPDGSERRTLTDGTLAAVLPRFTPDGDSVVFAAAPAGVVLRNETLWSVPLAGGPARPLLPPADFHLAMLTGDLDVHPDGVLFMNEQRGAVQLLQVPFDGSAPTVLVDGPRQVVGFAQAAGVLVTTVATPADWGEVYAGERRLTGFSRDFPALEQVELTAEAPDGYPVHGWIVRPATEGPHPVLLMIHGGPYTQYGWRLFDEAQVYAGGGYAVVYGNPRGSSGYGEAHGEPIRGNVGEVSATDLLALLDAALKEPGLDASRVGVLGGSHGGFMTTWLAAHHGHRFRAAVSERAVNAIDSFSGSSDIGWYFADSLYTGDFAAQSPLTYADRIDIPMLIIHSEQDWRCPVEQAYRLFVALKRRNAAPVELLLFPGEGHELSRTGRPSHRVQRFDAILDWFGRHL</sequence>
<evidence type="ECO:0000256" key="1">
    <source>
        <dbReference type="ARBA" id="ARBA00022801"/>
    </source>
</evidence>
<keyword evidence="1" id="KW-0378">Hydrolase</keyword>
<organism evidence="5 6">
    <name type="scientific">Dactylosporangium matsuzakiense</name>
    <dbReference type="NCBI Taxonomy" id="53360"/>
    <lineage>
        <taxon>Bacteria</taxon>
        <taxon>Bacillati</taxon>
        <taxon>Actinomycetota</taxon>
        <taxon>Actinomycetes</taxon>
        <taxon>Micromonosporales</taxon>
        <taxon>Micromonosporaceae</taxon>
        <taxon>Dactylosporangium</taxon>
    </lineage>
</organism>
<dbReference type="GO" id="GO:0004252">
    <property type="term" value="F:serine-type endopeptidase activity"/>
    <property type="evidence" value="ECO:0007669"/>
    <property type="project" value="TreeGrafter"/>
</dbReference>
<evidence type="ECO:0000256" key="3">
    <source>
        <dbReference type="SAM" id="MobiDB-lite"/>
    </source>
</evidence>
<reference evidence="5" key="1">
    <citation type="journal article" date="2014" name="Int. J. Syst. Evol. Microbiol.">
        <title>Complete genome sequence of Corynebacterium casei LMG S-19264T (=DSM 44701T), isolated from a smear-ripened cheese.</title>
        <authorList>
            <consortium name="US DOE Joint Genome Institute (JGI-PGF)"/>
            <person name="Walter F."/>
            <person name="Albersmeier A."/>
            <person name="Kalinowski J."/>
            <person name="Ruckert C."/>
        </authorList>
    </citation>
    <scope>NUCLEOTIDE SEQUENCE</scope>
    <source>
        <strain evidence="5">VKM Ac-1321</strain>
    </source>
</reference>
<name>A0A9W6KRC6_9ACTN</name>
<protein>
    <submittedName>
        <fullName evidence="5">Dipeptidyl aminopeptidase</fullName>
    </submittedName>
</protein>
<accession>A0A9W6KRC6</accession>
<keyword evidence="5" id="KW-0645">Protease</keyword>
<dbReference type="InterPro" id="IPR011659">
    <property type="entry name" value="WD40"/>
</dbReference>
<dbReference type="AlphaFoldDB" id="A0A9W6KRC6"/>
<dbReference type="SUPFAM" id="SSF53474">
    <property type="entry name" value="alpha/beta-Hydrolases"/>
    <property type="match status" value="1"/>
</dbReference>
<evidence type="ECO:0000313" key="5">
    <source>
        <dbReference type="EMBL" id="GLL05827.1"/>
    </source>
</evidence>
<dbReference type="Pfam" id="PF00326">
    <property type="entry name" value="Peptidase_S9"/>
    <property type="match status" value="1"/>
</dbReference>